<comment type="caution">
    <text evidence="8">The sequence shown here is derived from an EMBL/GenBank/DDBJ whole genome shotgun (WGS) entry which is preliminary data.</text>
</comment>
<dbReference type="PANTHER" id="PTHR10743">
    <property type="entry name" value="PROTEIN RER1"/>
    <property type="match status" value="1"/>
</dbReference>
<dbReference type="InterPro" id="IPR004932">
    <property type="entry name" value="Rer1"/>
</dbReference>
<evidence type="ECO:0000256" key="1">
    <source>
        <dbReference type="ARBA" id="ARBA00004141"/>
    </source>
</evidence>
<dbReference type="Proteomes" id="UP000740883">
    <property type="component" value="Unassembled WGS sequence"/>
</dbReference>
<dbReference type="GO" id="GO:0005783">
    <property type="term" value="C:endoplasmic reticulum"/>
    <property type="evidence" value="ECO:0007669"/>
    <property type="project" value="GOC"/>
</dbReference>
<dbReference type="PANTHER" id="PTHR10743:SF0">
    <property type="entry name" value="PROTEIN RER1"/>
    <property type="match status" value="1"/>
</dbReference>
<feature type="transmembrane region" description="Helical" evidence="7">
    <location>
        <begin position="129"/>
        <end position="150"/>
    </location>
</feature>
<evidence type="ECO:0000313" key="8">
    <source>
        <dbReference type="EMBL" id="KAF9764681.1"/>
    </source>
</evidence>
<keyword evidence="4 7" id="KW-1133">Transmembrane helix</keyword>
<dbReference type="GO" id="GO:0006621">
    <property type="term" value="P:protein retention in ER lumen"/>
    <property type="evidence" value="ECO:0007669"/>
    <property type="project" value="TreeGrafter"/>
</dbReference>
<dbReference type="AlphaFoldDB" id="A0A9P6H1H5"/>
<accession>A0A9P6H1H5</accession>
<feature type="transmembrane region" description="Helical" evidence="7">
    <location>
        <begin position="44"/>
        <end position="62"/>
    </location>
</feature>
<comment type="similarity">
    <text evidence="2 6">Belongs to the RER1 family.</text>
</comment>
<dbReference type="Pfam" id="PF03248">
    <property type="entry name" value="Rer1"/>
    <property type="match status" value="1"/>
</dbReference>
<dbReference type="GO" id="GO:0006890">
    <property type="term" value="P:retrograde vesicle-mediated transport, Golgi to endoplasmic reticulum"/>
    <property type="evidence" value="ECO:0007669"/>
    <property type="project" value="TreeGrafter"/>
</dbReference>
<sequence>MDIKIVQQIFLDKLAPKTFYRWMFTAVIFIAFILRIIMKNAFYLITYCVGIYLIHSTIMFLTPKGNDIADPFESYEQNKDDDDYEPELIDNQFKPIVRNMPEFDYWKFTTKVLGGALLGTFFDFLDIPVYTPILVIYFFVMLFLTIKCLYEHMKKYNYNPFTSSKEFYKD</sequence>
<keyword evidence="5 6" id="KW-0472">Membrane</keyword>
<organism evidence="8 9">
    <name type="scientific">Nosema granulosis</name>
    <dbReference type="NCBI Taxonomy" id="83296"/>
    <lineage>
        <taxon>Eukaryota</taxon>
        <taxon>Fungi</taxon>
        <taxon>Fungi incertae sedis</taxon>
        <taxon>Microsporidia</taxon>
        <taxon>Nosematidae</taxon>
        <taxon>Nosema</taxon>
    </lineage>
</organism>
<proteinExistence type="inferred from homology"/>
<evidence type="ECO:0000256" key="5">
    <source>
        <dbReference type="ARBA" id="ARBA00023136"/>
    </source>
</evidence>
<reference evidence="8 9" key="1">
    <citation type="journal article" date="2020" name="Genome Biol. Evol.">
        <title>Comparative genomics of strictly vertically transmitted, feminizing microsporidia endosymbionts of amphipod crustaceans.</title>
        <authorList>
            <person name="Cormier A."/>
            <person name="Chebbi M.A."/>
            <person name="Giraud I."/>
            <person name="Wattier R."/>
            <person name="Teixeira M."/>
            <person name="Gilbert C."/>
            <person name="Rigaud T."/>
            <person name="Cordaux R."/>
        </authorList>
    </citation>
    <scope>NUCLEOTIDE SEQUENCE [LARGE SCALE GENOMIC DNA]</scope>
    <source>
        <strain evidence="8 9">Ou3-Ou53</strain>
    </source>
</reference>
<feature type="transmembrane region" description="Helical" evidence="7">
    <location>
        <begin position="19"/>
        <end position="37"/>
    </location>
</feature>
<dbReference type="OrthoDB" id="448250at2759"/>
<dbReference type="GO" id="GO:0000139">
    <property type="term" value="C:Golgi membrane"/>
    <property type="evidence" value="ECO:0007669"/>
    <property type="project" value="TreeGrafter"/>
</dbReference>
<keyword evidence="9" id="KW-1185">Reference proteome</keyword>
<evidence type="ECO:0000256" key="2">
    <source>
        <dbReference type="ARBA" id="ARBA00006070"/>
    </source>
</evidence>
<dbReference type="PIRSF" id="PIRSF016013">
    <property type="entry name" value="AtER_Rer1p"/>
    <property type="match status" value="1"/>
</dbReference>
<evidence type="ECO:0000256" key="7">
    <source>
        <dbReference type="SAM" id="Phobius"/>
    </source>
</evidence>
<gene>
    <name evidence="8" type="primary">RER1</name>
    <name evidence="8" type="ORF">NGRA_0363</name>
</gene>
<evidence type="ECO:0000256" key="6">
    <source>
        <dbReference type="PIRNR" id="PIRNR016013"/>
    </source>
</evidence>
<evidence type="ECO:0000256" key="3">
    <source>
        <dbReference type="ARBA" id="ARBA00022692"/>
    </source>
</evidence>
<evidence type="ECO:0000256" key="4">
    <source>
        <dbReference type="ARBA" id="ARBA00022989"/>
    </source>
</evidence>
<name>A0A9P6H1H5_9MICR</name>
<comment type="function">
    <text evidence="6">Involved in the retrieval of endoplasmic reticulum membrane proteins from the early Golgi compartment.</text>
</comment>
<comment type="subcellular location">
    <subcellularLocation>
        <location evidence="1">Membrane</location>
        <topology evidence="1">Multi-pass membrane protein</topology>
    </subcellularLocation>
</comment>
<protein>
    <recommendedName>
        <fullName evidence="6">Protein RER1</fullName>
    </recommendedName>
</protein>
<evidence type="ECO:0000313" key="9">
    <source>
        <dbReference type="Proteomes" id="UP000740883"/>
    </source>
</evidence>
<keyword evidence="3 7" id="KW-0812">Transmembrane</keyword>
<dbReference type="EMBL" id="SBJO01000012">
    <property type="protein sequence ID" value="KAF9764681.1"/>
    <property type="molecule type" value="Genomic_DNA"/>
</dbReference>